<keyword evidence="2" id="KW-1185">Reference proteome</keyword>
<proteinExistence type="predicted"/>
<dbReference type="AlphaFoldDB" id="A0A151ML04"/>
<accession>A0A151ML04</accession>
<reference evidence="1 2" key="1">
    <citation type="journal article" date="2012" name="Genome Biol.">
        <title>Sequencing three crocodilian genomes to illuminate the evolution of archosaurs and amniotes.</title>
        <authorList>
            <person name="St John J.A."/>
            <person name="Braun E.L."/>
            <person name="Isberg S.R."/>
            <person name="Miles L.G."/>
            <person name="Chong A.Y."/>
            <person name="Gongora J."/>
            <person name="Dalzell P."/>
            <person name="Moran C."/>
            <person name="Bed'hom B."/>
            <person name="Abzhanov A."/>
            <person name="Burgess S.C."/>
            <person name="Cooksey A.M."/>
            <person name="Castoe T.A."/>
            <person name="Crawford N.G."/>
            <person name="Densmore L.D."/>
            <person name="Drew J.C."/>
            <person name="Edwards S.V."/>
            <person name="Faircloth B.C."/>
            <person name="Fujita M.K."/>
            <person name="Greenwold M.J."/>
            <person name="Hoffmann F.G."/>
            <person name="Howard J.M."/>
            <person name="Iguchi T."/>
            <person name="Janes D.E."/>
            <person name="Khan S.Y."/>
            <person name="Kohno S."/>
            <person name="de Koning A.J."/>
            <person name="Lance S.L."/>
            <person name="McCarthy F.M."/>
            <person name="McCormack J.E."/>
            <person name="Merchant M.E."/>
            <person name="Peterson D.G."/>
            <person name="Pollock D.D."/>
            <person name="Pourmand N."/>
            <person name="Raney B.J."/>
            <person name="Roessler K.A."/>
            <person name="Sanford J.R."/>
            <person name="Sawyer R.H."/>
            <person name="Schmidt C.J."/>
            <person name="Triplett E.W."/>
            <person name="Tuberville T.D."/>
            <person name="Venegas-Anaya M."/>
            <person name="Howard J.T."/>
            <person name="Jarvis E.D."/>
            <person name="Guillette L.J.Jr."/>
            <person name="Glenn T.C."/>
            <person name="Green R.E."/>
            <person name="Ray D.A."/>
        </authorList>
    </citation>
    <scope>NUCLEOTIDE SEQUENCE [LARGE SCALE GENOMIC DNA]</scope>
    <source>
        <strain evidence="1">KSC_2009_1</strain>
    </source>
</reference>
<protein>
    <submittedName>
        <fullName evidence="1">Uncharacterized protein</fullName>
    </submittedName>
</protein>
<comment type="caution">
    <text evidence="1">The sequence shown here is derived from an EMBL/GenBank/DDBJ whole genome shotgun (WGS) entry which is preliminary data.</text>
</comment>
<evidence type="ECO:0000313" key="1">
    <source>
        <dbReference type="EMBL" id="KYO25214.1"/>
    </source>
</evidence>
<organism evidence="1 2">
    <name type="scientific">Alligator mississippiensis</name>
    <name type="common">American alligator</name>
    <dbReference type="NCBI Taxonomy" id="8496"/>
    <lineage>
        <taxon>Eukaryota</taxon>
        <taxon>Metazoa</taxon>
        <taxon>Chordata</taxon>
        <taxon>Craniata</taxon>
        <taxon>Vertebrata</taxon>
        <taxon>Euteleostomi</taxon>
        <taxon>Archelosauria</taxon>
        <taxon>Archosauria</taxon>
        <taxon>Crocodylia</taxon>
        <taxon>Alligatoridae</taxon>
        <taxon>Alligatorinae</taxon>
        <taxon>Alligator</taxon>
    </lineage>
</organism>
<name>A0A151ML04_ALLMI</name>
<dbReference type="EMBL" id="AKHW03005917">
    <property type="protein sequence ID" value="KYO25214.1"/>
    <property type="molecule type" value="Genomic_DNA"/>
</dbReference>
<dbReference type="Proteomes" id="UP000050525">
    <property type="component" value="Unassembled WGS sequence"/>
</dbReference>
<sequence length="82" mass="8948">MDLMSTGVRLSDMVVSVASSIWLHRSALSSLFSWACCQGSLKWTQWPLESDSPTWLSLLPQQSGFIGLSLPDLGLSLLPTPL</sequence>
<evidence type="ECO:0000313" key="2">
    <source>
        <dbReference type="Proteomes" id="UP000050525"/>
    </source>
</evidence>
<gene>
    <name evidence="1" type="ORF">Y1Q_0001827</name>
</gene>